<evidence type="ECO:0000256" key="1">
    <source>
        <dbReference type="SAM" id="MobiDB-lite"/>
    </source>
</evidence>
<proteinExistence type="predicted"/>
<feature type="region of interest" description="Disordered" evidence="1">
    <location>
        <begin position="1105"/>
        <end position="1239"/>
    </location>
</feature>
<feature type="compositionally biased region" description="Basic and acidic residues" evidence="1">
    <location>
        <begin position="512"/>
        <end position="522"/>
    </location>
</feature>
<feature type="compositionally biased region" description="Low complexity" evidence="1">
    <location>
        <begin position="896"/>
        <end position="915"/>
    </location>
</feature>
<feature type="region of interest" description="Disordered" evidence="1">
    <location>
        <begin position="766"/>
        <end position="960"/>
    </location>
</feature>
<feature type="compositionally biased region" description="Polar residues" evidence="1">
    <location>
        <begin position="123"/>
        <end position="135"/>
    </location>
</feature>
<feature type="region of interest" description="Disordered" evidence="1">
    <location>
        <begin position="481"/>
        <end position="526"/>
    </location>
</feature>
<evidence type="ECO:0000313" key="3">
    <source>
        <dbReference type="Proteomes" id="UP000193467"/>
    </source>
</evidence>
<comment type="caution">
    <text evidence="2">The sequence shown here is derived from an EMBL/GenBank/DDBJ whole genome shotgun (WGS) entry which is preliminary data.</text>
</comment>
<feature type="compositionally biased region" description="Polar residues" evidence="1">
    <location>
        <begin position="408"/>
        <end position="419"/>
    </location>
</feature>
<dbReference type="Proteomes" id="UP000193467">
    <property type="component" value="Unassembled WGS sequence"/>
</dbReference>
<feature type="region of interest" description="Disordered" evidence="1">
    <location>
        <begin position="989"/>
        <end position="1020"/>
    </location>
</feature>
<dbReference type="InParanoid" id="A0A1Y2FW63"/>
<feature type="compositionally biased region" description="Low complexity" evidence="1">
    <location>
        <begin position="645"/>
        <end position="654"/>
    </location>
</feature>
<feature type="compositionally biased region" description="Low complexity" evidence="1">
    <location>
        <begin position="661"/>
        <end position="689"/>
    </location>
</feature>
<feature type="compositionally biased region" description="Low complexity" evidence="1">
    <location>
        <begin position="870"/>
        <end position="883"/>
    </location>
</feature>
<feature type="compositionally biased region" description="Basic and acidic residues" evidence="1">
    <location>
        <begin position="1227"/>
        <end position="1239"/>
    </location>
</feature>
<feature type="region of interest" description="Disordered" evidence="1">
    <location>
        <begin position="110"/>
        <end position="160"/>
    </location>
</feature>
<name>A0A1Y2FW63_9BASI</name>
<organism evidence="2 3">
    <name type="scientific">Leucosporidium creatinivorum</name>
    <dbReference type="NCBI Taxonomy" id="106004"/>
    <lineage>
        <taxon>Eukaryota</taxon>
        <taxon>Fungi</taxon>
        <taxon>Dikarya</taxon>
        <taxon>Basidiomycota</taxon>
        <taxon>Pucciniomycotina</taxon>
        <taxon>Microbotryomycetes</taxon>
        <taxon>Leucosporidiales</taxon>
        <taxon>Leucosporidium</taxon>
    </lineage>
</organism>
<feature type="compositionally biased region" description="Basic and acidic residues" evidence="1">
    <location>
        <begin position="328"/>
        <end position="343"/>
    </location>
</feature>
<feature type="compositionally biased region" description="Low complexity" evidence="1">
    <location>
        <begin position="1116"/>
        <end position="1130"/>
    </location>
</feature>
<feature type="region of interest" description="Disordered" evidence="1">
    <location>
        <begin position="27"/>
        <end position="96"/>
    </location>
</feature>
<feature type="compositionally biased region" description="Low complexity" evidence="1">
    <location>
        <begin position="481"/>
        <end position="503"/>
    </location>
</feature>
<feature type="compositionally biased region" description="Polar residues" evidence="1">
    <location>
        <begin position="1213"/>
        <end position="1226"/>
    </location>
</feature>
<dbReference type="EMBL" id="MCGR01000011">
    <property type="protein sequence ID" value="ORY88275.1"/>
    <property type="molecule type" value="Genomic_DNA"/>
</dbReference>
<feature type="compositionally biased region" description="Polar residues" evidence="1">
    <location>
        <begin position="440"/>
        <end position="451"/>
    </location>
</feature>
<feature type="compositionally biased region" description="Low complexity" evidence="1">
    <location>
        <begin position="1253"/>
        <end position="1262"/>
    </location>
</feature>
<gene>
    <name evidence="2" type="ORF">BCR35DRAFT_23400</name>
</gene>
<feature type="region of interest" description="Disordered" evidence="1">
    <location>
        <begin position="1253"/>
        <end position="1277"/>
    </location>
</feature>
<feature type="compositionally biased region" description="Low complexity" evidence="1">
    <location>
        <begin position="944"/>
        <end position="960"/>
    </location>
</feature>
<keyword evidence="3" id="KW-1185">Reference proteome</keyword>
<evidence type="ECO:0000313" key="2">
    <source>
        <dbReference type="EMBL" id="ORY88275.1"/>
    </source>
</evidence>
<feature type="compositionally biased region" description="Low complexity" evidence="1">
    <location>
        <begin position="452"/>
        <end position="463"/>
    </location>
</feature>
<accession>A0A1Y2FW63</accession>
<protein>
    <submittedName>
        <fullName evidence="2">Uncharacterized protein</fullName>
    </submittedName>
</protein>
<feature type="compositionally biased region" description="Low complexity" evidence="1">
    <location>
        <begin position="177"/>
        <end position="200"/>
    </location>
</feature>
<feature type="region of interest" description="Disordered" evidence="1">
    <location>
        <begin position="556"/>
        <end position="719"/>
    </location>
</feature>
<feature type="compositionally biased region" description="Polar residues" evidence="1">
    <location>
        <begin position="209"/>
        <end position="218"/>
    </location>
</feature>
<feature type="compositionally biased region" description="Basic and acidic residues" evidence="1">
    <location>
        <begin position="853"/>
        <end position="863"/>
    </location>
</feature>
<reference evidence="2 3" key="1">
    <citation type="submission" date="2016-07" db="EMBL/GenBank/DDBJ databases">
        <title>Pervasive Adenine N6-methylation of Active Genes in Fungi.</title>
        <authorList>
            <consortium name="DOE Joint Genome Institute"/>
            <person name="Mondo S.J."/>
            <person name="Dannebaum R.O."/>
            <person name="Kuo R.C."/>
            <person name="Labutti K."/>
            <person name="Haridas S."/>
            <person name="Kuo A."/>
            <person name="Salamov A."/>
            <person name="Ahrendt S.R."/>
            <person name="Lipzen A."/>
            <person name="Sullivan W."/>
            <person name="Andreopoulos W.B."/>
            <person name="Clum A."/>
            <person name="Lindquist E."/>
            <person name="Daum C."/>
            <person name="Ramamoorthy G.K."/>
            <person name="Gryganskyi A."/>
            <person name="Culley D."/>
            <person name="Magnuson J.K."/>
            <person name="James T.Y."/>
            <person name="O'Malley M.A."/>
            <person name="Stajich J.E."/>
            <person name="Spatafora J.W."/>
            <person name="Visel A."/>
            <person name="Grigoriev I.V."/>
        </authorList>
    </citation>
    <scope>NUCLEOTIDE SEQUENCE [LARGE SCALE GENOMIC DNA]</scope>
    <source>
        <strain evidence="2 3">62-1032</strain>
    </source>
</reference>
<dbReference type="STRING" id="106004.A0A1Y2FW63"/>
<feature type="compositionally biased region" description="Low complexity" evidence="1">
    <location>
        <begin position="420"/>
        <end position="430"/>
    </location>
</feature>
<feature type="region of interest" description="Disordered" evidence="1">
    <location>
        <begin position="177"/>
        <end position="463"/>
    </location>
</feature>
<sequence length="1328" mass="142057">MASIQTASAATSDLAPVASALAMPMVKPAEPPAPLTAFGLPTPSSLPTANVVPRLEDDPTLESLSAEAGTGSQNDDRLERSASESAGEEELSGARGEVDVFAFEAGDVEMAEGPGAGGAAGGLQSNNGLNRSLVTSPAPPLLASREAAPTVFSSNITVQRPFRSRYHDVETPLPAPLLQTSLAPSSSLAPSGSGPSSASSVKRSFDEVTPSSGTTPPAVSNLALDEALSATYSPFPRGRETSTSPRPTPYRHSFDSQRASVTSRMRYLREHDAATSTLRRRSPMSSRAASRERSAGPAEEVAGSSSRLATVDRSKRRRSSTLPETDDSPDHESFPELDVDMHEASSSSSRLPTTFAPALGRYPSRPFPIDPVLTSTSQGRNAVATGSPEDDLVPIRRGRLSLPGISRTPPNSSQSTQLDSPTSPSSPRSPRATEEGWLSSLRTTQAEGSTNSRRSGSSFPTFSTFRRATSTSYQLAAPVTFPAPPAASASTSSYSASPPSGSTLLRPRSARARPDPMRERQLDPMVSFWREEREQARLNAEVDERGRAVLQQAGERLERAEESMRGVERANEGGQATPFEDGSESAVERATRMLQDFPAVPASPPADVDDSLPALQLPSTQHLPPPDRTRARPPIIGVRVGEGWGPSTSTSSPRTGRRASDSAATPVSPTSPSASSSSSDVSTSGTSGSRALHFLTSLRSRRPRLSRNATGVPPPESPEILMGAAATEREEGWIAAERSSGETARAREEDRRIEARVERDAWRQGLAAMRSQNRSAESADPNSVAGMAAARSSRIPWAEARRETVAESSSSSSSLWGAVGDPAPSPSTSTSAPRQVDPTPTPSFNSTSRRMRGPTERANERWRLGQQPISASSTTATTSASSSIDIPRLRPPWRDSSPPSTAAASLATPAETPAAGPSRWVRRTEPTSEGSETIARGETSPFTRADSPSPRRAPRWSMPSSIFTATDFDDRIPTLARDDTDDIFRNLEEGISPRPSIRIPRPRPQGPFSERARAADTPYPRNPFNFEEEDEELLAQEEADEVAAAAVGRGRTWARPYMLPSGSVGRRAGEGAELVGEQEEREGRTRLAFGGDAWGWQRREPLLFHPSFNFEPRPPTATTTTTTSGATETTDNSNPSTLFTHRRMPIIRDTTSTVDAPSPPRRRSPPARSRSTIAEALSHFGTRSRLTPSSPPPNDDSTLRRRRGMSDSGPSGGSNEADPSTSGTSATERHTARAERLASIRRERNVMRALFSGAPGEQAGAEAVEEQPRSPGGTRRRVGLGDFFTRMGGVGNRFIAAWDDDFAGFYRRDSAALDARNYVVSLSLLVSR</sequence>
<feature type="compositionally biased region" description="Basic and acidic residues" evidence="1">
    <location>
        <begin position="556"/>
        <end position="571"/>
    </location>
</feature>